<reference evidence="9 10" key="1">
    <citation type="submission" date="2018-01" db="EMBL/GenBank/DDBJ databases">
        <title>Draft genome of the strawberry crown rot pathogen Phytophthora cactorum.</title>
        <authorList>
            <person name="Armitage A.D."/>
            <person name="Lysoe E."/>
            <person name="Nellist C.F."/>
            <person name="Harrison R.J."/>
            <person name="Brurberg M.B."/>
        </authorList>
    </citation>
    <scope>NUCLEOTIDE SEQUENCE [LARGE SCALE GENOMIC DNA]</scope>
    <source>
        <strain evidence="9 10">10300</strain>
    </source>
</reference>
<feature type="compositionally biased region" description="Polar residues" evidence="1">
    <location>
        <begin position="361"/>
        <end position="373"/>
    </location>
</feature>
<evidence type="ECO:0000313" key="4">
    <source>
        <dbReference type="EMBL" id="KAG2850264.1"/>
    </source>
</evidence>
<feature type="compositionally biased region" description="Basic and acidic residues" evidence="1">
    <location>
        <begin position="230"/>
        <end position="250"/>
    </location>
</feature>
<dbReference type="EMBL" id="RCMG01000701">
    <property type="protein sequence ID" value="KAG2850264.1"/>
    <property type="molecule type" value="Genomic_DNA"/>
</dbReference>
<feature type="compositionally biased region" description="Low complexity" evidence="1">
    <location>
        <begin position="723"/>
        <end position="742"/>
    </location>
</feature>
<feature type="compositionally biased region" description="Basic and acidic residues" evidence="1">
    <location>
        <begin position="350"/>
        <end position="359"/>
    </location>
</feature>
<dbReference type="EMBL" id="RCMI01000702">
    <property type="protein sequence ID" value="KAG2900285.1"/>
    <property type="molecule type" value="Genomic_DNA"/>
</dbReference>
<feature type="region of interest" description="Disordered" evidence="1">
    <location>
        <begin position="121"/>
        <end position="186"/>
    </location>
</feature>
<organism evidence="9 10">
    <name type="scientific">Phytophthora cactorum</name>
    <dbReference type="NCBI Taxonomy" id="29920"/>
    <lineage>
        <taxon>Eukaryota</taxon>
        <taxon>Sar</taxon>
        <taxon>Stramenopiles</taxon>
        <taxon>Oomycota</taxon>
        <taxon>Peronosporomycetes</taxon>
        <taxon>Peronosporales</taxon>
        <taxon>Peronosporaceae</taxon>
        <taxon>Phytophthora</taxon>
    </lineage>
</organism>
<keyword evidence="2" id="KW-1133">Transmembrane helix</keyword>
<feature type="compositionally biased region" description="Polar residues" evidence="1">
    <location>
        <begin position="311"/>
        <end position="329"/>
    </location>
</feature>
<evidence type="ECO:0000313" key="10">
    <source>
        <dbReference type="Proteomes" id="UP000251314"/>
    </source>
</evidence>
<feature type="region of interest" description="Disordered" evidence="1">
    <location>
        <begin position="229"/>
        <end position="451"/>
    </location>
</feature>
<feature type="transmembrane region" description="Helical" evidence="2">
    <location>
        <begin position="914"/>
        <end position="940"/>
    </location>
</feature>
<evidence type="ECO:0000313" key="7">
    <source>
        <dbReference type="EMBL" id="KAG2970715.1"/>
    </source>
</evidence>
<dbReference type="STRING" id="29920.A0A329RY57"/>
<dbReference type="EMBL" id="RCMK01000700">
    <property type="protein sequence ID" value="KAG2915528.1"/>
    <property type="molecule type" value="Genomic_DNA"/>
</dbReference>
<feature type="region of interest" description="Disordered" evidence="1">
    <location>
        <begin position="70"/>
        <end position="91"/>
    </location>
</feature>
<gene>
    <name evidence="9" type="ORF">PC110_g15269</name>
    <name evidence="4" type="ORF">PC113_g16934</name>
    <name evidence="5" type="ORF">PC115_g16263</name>
    <name evidence="6" type="ORF">PC117_g17968</name>
    <name evidence="7" type="ORF">PC118_g16704</name>
    <name evidence="8" type="ORF">PC129_g15308</name>
</gene>
<feature type="compositionally biased region" description="Polar residues" evidence="1">
    <location>
        <begin position="743"/>
        <end position="756"/>
    </location>
</feature>
<keyword evidence="2" id="KW-0472">Membrane</keyword>
<feature type="compositionally biased region" description="Polar residues" evidence="1">
    <location>
        <begin position="121"/>
        <end position="130"/>
    </location>
</feature>
<feature type="compositionally biased region" description="Low complexity" evidence="1">
    <location>
        <begin position="757"/>
        <end position="771"/>
    </location>
</feature>
<dbReference type="Proteomes" id="UP000760860">
    <property type="component" value="Unassembled WGS sequence"/>
</dbReference>
<feature type="signal peptide" evidence="3">
    <location>
        <begin position="1"/>
        <end position="21"/>
    </location>
</feature>
<feature type="compositionally biased region" description="Pro residues" evidence="1">
    <location>
        <begin position="772"/>
        <end position="782"/>
    </location>
</feature>
<comment type="caution">
    <text evidence="9">The sequence shown here is derived from an EMBL/GenBank/DDBJ whole genome shotgun (WGS) entry which is preliminary data.</text>
</comment>
<dbReference type="EMBL" id="RCMV01000700">
    <property type="protein sequence ID" value="KAG3213761.1"/>
    <property type="molecule type" value="Genomic_DNA"/>
</dbReference>
<dbReference type="OrthoDB" id="129453at2759"/>
<protein>
    <recommendedName>
        <fullName evidence="11">Flocculation protein FLO11</fullName>
    </recommendedName>
</protein>
<keyword evidence="2" id="KW-0812">Transmembrane</keyword>
<evidence type="ECO:0000256" key="2">
    <source>
        <dbReference type="SAM" id="Phobius"/>
    </source>
</evidence>
<sequence>MKQFLAWVAVVTALLVSKTLAADNYLADPFDRKPAAKHHNSALFGEHKALAWTNNDKIGQLRGAATVSNVEKSSITPFSSKTGPRSVSDQTTAPYRDAATSAPSDAVKQGAVSGVVVPWDSVTSTTSGRHTNAEGGAYEPTTASSTSQSNEHDPTLPGKKSTDAAGQTGGSNYNHNAPTKVEETPADRYKYSPVAAAPDSLPAEVNSNLPRAGGEAVADVYVPWGSAASRSERYASEEVKLPKPEHHEDESVIGDTSPEQRNYGGPNEEKWSDRRKPIDKYDSAPPEGPYVEKWKENKAGIPQEPVKASELASSTYSQGARSAYDTRSNPRFPLNEKRTAPFGEKNTASHKQDANDKDGSPLSSEKTSSQYGEQRSARYNEKASSPTSGQTSTVPYPGSEEAKHEGDVAAVDVSWETRTSQSLGSASTKARASESERHENPDKNSAVYDGALGPITPQLVEEHTAENPTQIQGYGHFLDNVVPWNEASSLFARDLQAEPSDQQTGEIRVEKSVEESREHAAVKEEEDGVMTTMTIRDENVRWNQDDCHPCDVPTQPPTLAPLYPRENDDYEKHLPIVIDENESWKDLNEKLPSSSPTKPPEKKPQKDEFFHCTKIIGSYGESYECTTESSTLSPTQIPTDKTCIDVSVEGDATYCIRGPICSGSGSTPSGLLCPVKGDVAVKDCSNNTLPSWTSAATCVAPVDATCLRIKTRAWGCVYGEVSNTTTNNPGETETRTQTSTETPLKTPTGTPTITSYEPTLYPTEPETTTPGPTEPTPAPSEPNEPGESTLGPPKPSETDKPTPPPSQPSEATPSPTNSYDEPIPTPAASTTEGGASTSYPTGSTASSSTTTKSATSNTTSGTSSSTKPTGTPATRTSTSSGNNAHANTGTSGADANVAGASTSTGTTSNGASGVLSGGAIAGIIIACIAFVAIIVGAVLVRQRSIDRQREENLFAELSGTGGRSLETDYAAM</sequence>
<feature type="compositionally biased region" description="Basic and acidic residues" evidence="1">
    <location>
        <begin position="431"/>
        <end position="442"/>
    </location>
</feature>
<feature type="compositionally biased region" description="Polar residues" evidence="1">
    <location>
        <begin position="808"/>
        <end position="819"/>
    </location>
</feature>
<dbReference type="Proteomes" id="UP000736787">
    <property type="component" value="Unassembled WGS sequence"/>
</dbReference>
<evidence type="ECO:0000313" key="9">
    <source>
        <dbReference type="EMBL" id="RAW28362.1"/>
    </source>
</evidence>
<feature type="compositionally biased region" description="Polar residues" evidence="1">
    <location>
        <begin position="416"/>
        <end position="430"/>
    </location>
</feature>
<feature type="compositionally biased region" description="Low complexity" evidence="1">
    <location>
        <begin position="895"/>
        <end position="911"/>
    </location>
</feature>
<feature type="compositionally biased region" description="Basic and acidic residues" evidence="1">
    <location>
        <begin position="267"/>
        <end position="282"/>
    </location>
</feature>
<reference evidence="4" key="2">
    <citation type="submission" date="2018-10" db="EMBL/GenBank/DDBJ databases">
        <title>Effector identification in a new, highly contiguous assembly of the strawberry crown rot pathogen Phytophthora cactorum.</title>
        <authorList>
            <person name="Armitage A.D."/>
            <person name="Nellist C.F."/>
            <person name="Bates H."/>
            <person name="Vickerstaff R.J."/>
            <person name="Harrison R.J."/>
        </authorList>
    </citation>
    <scope>NUCLEOTIDE SEQUENCE</scope>
    <source>
        <strain evidence="4">15-7</strain>
        <strain evidence="5">4032</strain>
        <strain evidence="6">4040</strain>
        <strain evidence="7">P415</strain>
        <strain evidence="8">P421</strain>
    </source>
</reference>
<feature type="compositionally biased region" description="Polar residues" evidence="1">
    <location>
        <begin position="382"/>
        <end position="394"/>
    </location>
</feature>
<feature type="compositionally biased region" description="Polar residues" evidence="1">
    <location>
        <begin position="875"/>
        <end position="893"/>
    </location>
</feature>
<dbReference type="VEuPathDB" id="FungiDB:PC110_g15269"/>
<evidence type="ECO:0000313" key="6">
    <source>
        <dbReference type="EMBL" id="KAG2915528.1"/>
    </source>
</evidence>
<dbReference type="Proteomes" id="UP000774804">
    <property type="component" value="Unassembled WGS sequence"/>
</dbReference>
<dbReference type="Proteomes" id="UP000735874">
    <property type="component" value="Unassembled WGS sequence"/>
</dbReference>
<evidence type="ECO:0000313" key="8">
    <source>
        <dbReference type="EMBL" id="KAG3213761.1"/>
    </source>
</evidence>
<accession>A0A329RY57</accession>
<evidence type="ECO:0000256" key="1">
    <source>
        <dbReference type="SAM" id="MobiDB-lite"/>
    </source>
</evidence>
<evidence type="ECO:0000313" key="5">
    <source>
        <dbReference type="EMBL" id="KAG2900285.1"/>
    </source>
</evidence>
<name>A0A329RY57_9STRA</name>
<dbReference type="EMBL" id="RCML01000709">
    <property type="protein sequence ID" value="KAG2970715.1"/>
    <property type="molecule type" value="Genomic_DNA"/>
</dbReference>
<feature type="chain" id="PRO_5040067812" description="Flocculation protein FLO11" evidence="3">
    <location>
        <begin position="22"/>
        <end position="972"/>
    </location>
</feature>
<dbReference type="AlphaFoldDB" id="A0A329RY57"/>
<dbReference type="Proteomes" id="UP000697107">
    <property type="component" value="Unassembled WGS sequence"/>
</dbReference>
<feature type="region of interest" description="Disordered" evidence="1">
    <location>
        <begin position="720"/>
        <end position="911"/>
    </location>
</feature>
<dbReference type="Proteomes" id="UP000251314">
    <property type="component" value="Unassembled WGS sequence"/>
</dbReference>
<evidence type="ECO:0008006" key="11">
    <source>
        <dbReference type="Google" id="ProtNLM"/>
    </source>
</evidence>
<feature type="compositionally biased region" description="Low complexity" evidence="1">
    <location>
        <begin position="833"/>
        <end position="874"/>
    </location>
</feature>
<proteinExistence type="predicted"/>
<evidence type="ECO:0000256" key="3">
    <source>
        <dbReference type="SAM" id="SignalP"/>
    </source>
</evidence>
<keyword evidence="3" id="KW-0732">Signal</keyword>
<dbReference type="EMBL" id="MJFZ01000494">
    <property type="protein sequence ID" value="RAW28362.1"/>
    <property type="molecule type" value="Genomic_DNA"/>
</dbReference>
<keyword evidence="10" id="KW-1185">Reference proteome</keyword>